<dbReference type="HAMAP" id="MF_01940">
    <property type="entry name" value="RNA_CPDase"/>
    <property type="match status" value="1"/>
</dbReference>
<comment type="function">
    <text evidence="2">Hydrolyzes RNA 2',3'-cyclic phosphodiester to an RNA 2'-phosphomonoester.</text>
</comment>
<dbReference type="InterPro" id="IPR009097">
    <property type="entry name" value="Cyclic_Pdiesterase"/>
</dbReference>
<evidence type="ECO:0000256" key="2">
    <source>
        <dbReference type="HAMAP-Rule" id="MF_01940"/>
    </source>
</evidence>
<reference evidence="4" key="1">
    <citation type="submission" date="2015-09" db="EMBL/GenBank/DDBJ databases">
        <authorList>
            <person name="Rodrigo-Torres Lidia"/>
            <person name="Arahal R.David."/>
        </authorList>
    </citation>
    <scope>NUCLEOTIDE SEQUENCE [LARGE SCALE GENOMIC DNA]</scope>
    <source>
        <strain evidence="4">CECT 7735</strain>
    </source>
</reference>
<sequence>MRCFLALDLPEALRDEVSDLQMHLRVGRLVPEENFHLTLAFLDDQPKAVLQDLNEALCEIELPVFKVGLQGLDLFGGKKPRLLYLQANGGPALRELHRVIRRAAQDVGIDLARERFRPHVTLARFGRYMREDEAAKLGHFLESHADVDFGSFEVTQFCLFGSTLHPDGAEHEVLAQYALG</sequence>
<feature type="active site" description="Proton donor" evidence="2">
    <location>
        <position position="36"/>
    </location>
</feature>
<proteinExistence type="inferred from homology"/>
<dbReference type="NCBIfam" id="TIGR02258">
    <property type="entry name" value="2_5_ligase"/>
    <property type="match status" value="1"/>
</dbReference>
<comment type="similarity">
    <text evidence="2">Belongs to the 2H phosphoesterase superfamily. ThpR family.</text>
</comment>
<dbReference type="InterPro" id="IPR004175">
    <property type="entry name" value="RNA_CPDase"/>
</dbReference>
<gene>
    <name evidence="3" type="primary">ligT</name>
    <name evidence="3" type="ORF">PH7735_00717</name>
</gene>
<dbReference type="GO" id="GO:0008664">
    <property type="term" value="F:RNA 2',3'-cyclic 3'-phosphodiesterase activity"/>
    <property type="evidence" value="ECO:0007669"/>
    <property type="project" value="UniProtKB-EC"/>
</dbReference>
<accession>A0A0P1I365</accession>
<keyword evidence="1 2" id="KW-0378">Hydrolase</keyword>
<keyword evidence="3" id="KW-0436">Ligase</keyword>
<feature type="short sequence motif" description="HXTX 1" evidence="2">
    <location>
        <begin position="36"/>
        <end position="39"/>
    </location>
</feature>
<dbReference type="Pfam" id="PF13563">
    <property type="entry name" value="2_5_RNA_ligase2"/>
    <property type="match status" value="1"/>
</dbReference>
<dbReference type="RefSeq" id="WP_082645116.1">
    <property type="nucleotide sequence ID" value="NZ_CYTW01000001.1"/>
</dbReference>
<keyword evidence="4" id="KW-1185">Reference proteome</keyword>
<dbReference type="SUPFAM" id="SSF55144">
    <property type="entry name" value="LigT-like"/>
    <property type="match status" value="1"/>
</dbReference>
<dbReference type="GeneID" id="83879793"/>
<evidence type="ECO:0000313" key="4">
    <source>
        <dbReference type="Proteomes" id="UP000051870"/>
    </source>
</evidence>
<dbReference type="Gene3D" id="3.90.1140.10">
    <property type="entry name" value="Cyclic phosphodiesterase"/>
    <property type="match status" value="1"/>
</dbReference>
<evidence type="ECO:0000256" key="1">
    <source>
        <dbReference type="ARBA" id="ARBA00022801"/>
    </source>
</evidence>
<dbReference type="GO" id="GO:0004113">
    <property type="term" value="F:2',3'-cyclic-nucleotide 3'-phosphodiesterase activity"/>
    <property type="evidence" value="ECO:0007669"/>
    <property type="project" value="InterPro"/>
</dbReference>
<dbReference type="PANTHER" id="PTHR35561:SF1">
    <property type="entry name" value="RNA 2',3'-CYCLIC PHOSPHODIESTERASE"/>
    <property type="match status" value="1"/>
</dbReference>
<evidence type="ECO:0000313" key="3">
    <source>
        <dbReference type="EMBL" id="CUJ87120.1"/>
    </source>
</evidence>
<organism evidence="3 4">
    <name type="scientific">Shimia thalassica</name>
    <dbReference type="NCBI Taxonomy" id="1715693"/>
    <lineage>
        <taxon>Bacteria</taxon>
        <taxon>Pseudomonadati</taxon>
        <taxon>Pseudomonadota</taxon>
        <taxon>Alphaproteobacteria</taxon>
        <taxon>Rhodobacterales</taxon>
        <taxon>Roseobacteraceae</taxon>
    </lineage>
</organism>
<name>A0A0P1I365_9RHOB</name>
<dbReference type="Proteomes" id="UP000051870">
    <property type="component" value="Unassembled WGS sequence"/>
</dbReference>
<dbReference type="PANTHER" id="PTHR35561">
    <property type="entry name" value="RNA 2',3'-CYCLIC PHOSPHODIESTERASE"/>
    <property type="match status" value="1"/>
</dbReference>
<comment type="catalytic activity">
    <reaction evidence="2">
        <text>a 3'-end 2',3'-cyclophospho-ribonucleotide-RNA + H2O = a 3'-end 2'-phospho-ribonucleotide-RNA + H(+)</text>
        <dbReference type="Rhea" id="RHEA:11828"/>
        <dbReference type="Rhea" id="RHEA-COMP:10464"/>
        <dbReference type="Rhea" id="RHEA-COMP:17353"/>
        <dbReference type="ChEBI" id="CHEBI:15377"/>
        <dbReference type="ChEBI" id="CHEBI:15378"/>
        <dbReference type="ChEBI" id="CHEBI:83064"/>
        <dbReference type="ChEBI" id="CHEBI:173113"/>
        <dbReference type="EC" id="3.1.4.58"/>
    </reaction>
</comment>
<dbReference type="GO" id="GO:0016874">
    <property type="term" value="F:ligase activity"/>
    <property type="evidence" value="ECO:0007669"/>
    <property type="project" value="UniProtKB-KW"/>
</dbReference>
<protein>
    <recommendedName>
        <fullName evidence="2">RNA 2',3'-cyclic phosphodiesterase</fullName>
        <shortName evidence="2">RNA 2',3'-CPDase</shortName>
        <ecNumber evidence="2">3.1.4.58</ecNumber>
    </recommendedName>
</protein>
<dbReference type="AlphaFoldDB" id="A0A0P1I365"/>
<feature type="active site" description="Proton acceptor" evidence="2">
    <location>
        <position position="119"/>
    </location>
</feature>
<dbReference type="EC" id="3.1.4.58" evidence="2"/>
<feature type="short sequence motif" description="HXTX 2" evidence="2">
    <location>
        <begin position="119"/>
        <end position="122"/>
    </location>
</feature>
<dbReference type="EMBL" id="CYTW01000001">
    <property type="protein sequence ID" value="CUJ87120.1"/>
    <property type="molecule type" value="Genomic_DNA"/>
</dbReference>
<dbReference type="STRING" id="1715693.PH7735_00717"/>